<accession>A0ABU5CEY7</accession>
<feature type="transmembrane region" description="Helical" evidence="2">
    <location>
        <begin position="288"/>
        <end position="315"/>
    </location>
</feature>
<keyword evidence="2" id="KW-1133">Transmembrane helix</keyword>
<evidence type="ECO:0000313" key="3">
    <source>
        <dbReference type="EMBL" id="MDY0404899.1"/>
    </source>
</evidence>
<comment type="caution">
    <text evidence="3">The sequence shown here is derived from an EMBL/GenBank/DDBJ whole genome shotgun (WGS) entry which is preliminary data.</text>
</comment>
<name>A0ABU5CEY7_9BACI</name>
<feature type="transmembrane region" description="Helical" evidence="2">
    <location>
        <begin position="217"/>
        <end position="235"/>
    </location>
</feature>
<keyword evidence="2" id="KW-0472">Membrane</keyword>
<keyword evidence="4" id="KW-1185">Reference proteome</keyword>
<reference evidence="3 4" key="1">
    <citation type="submission" date="2023-10" db="EMBL/GenBank/DDBJ databases">
        <title>179-bfca-hs.</title>
        <authorList>
            <person name="Miliotis G."/>
            <person name="Sengupta P."/>
            <person name="Hameed A."/>
            <person name="Chuvochina M."/>
            <person name="Mcdonagh F."/>
            <person name="Simpson A.C."/>
            <person name="Singh N.K."/>
            <person name="Rekha P.D."/>
            <person name="Raman K."/>
            <person name="Hugenholtz P."/>
            <person name="Venkateswaran K."/>
        </authorList>
    </citation>
    <scope>NUCLEOTIDE SEQUENCE [LARGE SCALE GENOMIC DNA]</scope>
    <source>
        <strain evidence="3 4">179-BFC-A-HS</strain>
    </source>
</reference>
<dbReference type="Proteomes" id="UP001228376">
    <property type="component" value="Unassembled WGS sequence"/>
</dbReference>
<evidence type="ECO:0000313" key="4">
    <source>
        <dbReference type="Proteomes" id="UP001228376"/>
    </source>
</evidence>
<proteinExistence type="predicted"/>
<evidence type="ECO:0000256" key="2">
    <source>
        <dbReference type="SAM" id="Phobius"/>
    </source>
</evidence>
<evidence type="ECO:0008006" key="5">
    <source>
        <dbReference type="Google" id="ProtNLM"/>
    </source>
</evidence>
<protein>
    <recommendedName>
        <fullName evidence="5">5,10-methylene-tetrahydrofolate dehydrogenase</fullName>
    </recommendedName>
</protein>
<dbReference type="RefSeq" id="WP_320384354.1">
    <property type="nucleotide sequence ID" value="NZ_JAROCA020000001.1"/>
</dbReference>
<organism evidence="3 4">
    <name type="scientific">Tigheibacillus jepli</name>
    <dbReference type="NCBI Taxonomy" id="3035914"/>
    <lineage>
        <taxon>Bacteria</taxon>
        <taxon>Bacillati</taxon>
        <taxon>Bacillota</taxon>
        <taxon>Bacilli</taxon>
        <taxon>Bacillales</taxon>
        <taxon>Bacillaceae</taxon>
        <taxon>Tigheibacillus</taxon>
    </lineage>
</organism>
<keyword evidence="2" id="KW-0812">Transmembrane</keyword>
<dbReference type="EMBL" id="JAROCA020000001">
    <property type="protein sequence ID" value="MDY0404899.1"/>
    <property type="molecule type" value="Genomic_DNA"/>
</dbReference>
<feature type="transmembrane region" description="Helical" evidence="2">
    <location>
        <begin position="247"/>
        <end position="268"/>
    </location>
</feature>
<gene>
    <name evidence="3" type="ORF">P5G51_005340</name>
</gene>
<sequence>MKQVTIGIVPAPGLPATICDKLSEKLEKILRKEIPEEATWKVEVEIDQLTGAAEKVKEIMDQAIQLKETNNWDYVISLTDLPIFYDKFIVLADADIDEHIAQVSLPAFGGFPTPSKVQKTILHMVKELYYRHVNTQNNVQLLNKGIGIKEKGTNRFFVKLVEAFRFSSIQRNEFRQKCDGVSVRFVIHPKWNGRLKILSGMTVANRPWGIMPSYKKVIGLAFATGSYMLIFNTLWRLSALYGLPRFIGLMLLAIIGMVVWIVFAHNLWEKRSHYSSSRLRLLYNTATITTLGISVLIFYVSMFILFLFAVTVFVPADIFKEVIEHDITFVDYFKLAWLVTSAATVAGAIGAGLENPEAVRKSTYGYRQYTRSKKMQEREKIRRKTGGRQTSSR</sequence>
<evidence type="ECO:0000256" key="1">
    <source>
        <dbReference type="SAM" id="MobiDB-lite"/>
    </source>
</evidence>
<feature type="region of interest" description="Disordered" evidence="1">
    <location>
        <begin position="370"/>
        <end position="393"/>
    </location>
</feature>